<dbReference type="Pfam" id="PF01370">
    <property type="entry name" value="Epimerase"/>
    <property type="match status" value="2"/>
</dbReference>
<gene>
    <name evidence="3" type="ORF">SAMN05661086_03093</name>
</gene>
<reference evidence="3 4" key="1">
    <citation type="submission" date="2016-10" db="EMBL/GenBank/DDBJ databases">
        <authorList>
            <person name="de Groot N.N."/>
        </authorList>
    </citation>
    <scope>NUCLEOTIDE SEQUENCE [LARGE SCALE GENOMIC DNA]</scope>
    <source>
        <strain evidence="3 4">743A</strain>
    </source>
</reference>
<evidence type="ECO:0000259" key="2">
    <source>
        <dbReference type="Pfam" id="PF01370"/>
    </source>
</evidence>
<keyword evidence="4" id="KW-1185">Reference proteome</keyword>
<organism evidence="3 4">
    <name type="scientific">Anaeromicropila populeti</name>
    <dbReference type="NCBI Taxonomy" id="37658"/>
    <lineage>
        <taxon>Bacteria</taxon>
        <taxon>Bacillati</taxon>
        <taxon>Bacillota</taxon>
        <taxon>Clostridia</taxon>
        <taxon>Lachnospirales</taxon>
        <taxon>Lachnospiraceae</taxon>
        <taxon>Anaeromicropila</taxon>
    </lineage>
</organism>
<dbReference type="InterPro" id="IPR001509">
    <property type="entry name" value="Epimerase_deHydtase"/>
</dbReference>
<feature type="domain" description="NAD-dependent epimerase/dehydratase" evidence="2">
    <location>
        <begin position="4"/>
        <end position="128"/>
    </location>
</feature>
<dbReference type="AlphaFoldDB" id="A0A1I6L6K1"/>
<proteinExistence type="inferred from homology"/>
<dbReference type="SUPFAM" id="SSF51735">
    <property type="entry name" value="NAD(P)-binding Rossmann-fold domains"/>
    <property type="match status" value="1"/>
</dbReference>
<sequence length="369" mass="41788">MNKVLVIGGAGFIGHNTVKKLLAEGYEVTIMDNLQQRVHPYGDISHLDKRADFIKGDITKKEDLEKALKGIDIVFNFAAYQDHMTDFSTFYEVNSVGTALLYETIVKNNYPVKKIIFSSTQGVYGAGKFKCNHHGYFYGERTRELLEQGKWEVTCPICNEKAEFALLLEEDAAPNTAYGISKYAAEITALRFGHKYNIPTVCLRYSLVQGSGQSIHNAYSGIGRIFNQRLLRGKPIIAYEDGNQIRDFVHVEDVVDANLLVMKSELADYNTYNVGGERPVTVNEYADKLNALFGSELRTETPGIYRWGDPRHTCSSSEKLEAIGWKRKHTIDDIVRDAHEWFSQMAFNPTFEEAEQLMLQRGVLRKSAQ</sequence>
<evidence type="ECO:0000313" key="4">
    <source>
        <dbReference type="Proteomes" id="UP000199659"/>
    </source>
</evidence>
<accession>A0A1I6L6K1</accession>
<feature type="domain" description="NAD-dependent epimerase/dehydratase" evidence="2">
    <location>
        <begin position="170"/>
        <end position="275"/>
    </location>
</feature>
<dbReference type="PANTHER" id="PTHR43000">
    <property type="entry name" value="DTDP-D-GLUCOSE 4,6-DEHYDRATASE-RELATED"/>
    <property type="match status" value="1"/>
</dbReference>
<dbReference type="Proteomes" id="UP000199659">
    <property type="component" value="Unassembled WGS sequence"/>
</dbReference>
<evidence type="ECO:0000256" key="1">
    <source>
        <dbReference type="ARBA" id="ARBA00007637"/>
    </source>
</evidence>
<dbReference type="Gene3D" id="3.40.50.720">
    <property type="entry name" value="NAD(P)-binding Rossmann-like Domain"/>
    <property type="match status" value="1"/>
</dbReference>
<dbReference type="OrthoDB" id="9811743at2"/>
<comment type="similarity">
    <text evidence="1">Belongs to the NAD(P)-dependent epimerase/dehydratase family.</text>
</comment>
<dbReference type="InterPro" id="IPR036291">
    <property type="entry name" value="NAD(P)-bd_dom_sf"/>
</dbReference>
<dbReference type="STRING" id="37658.SAMN05661086_03093"/>
<protein>
    <submittedName>
        <fullName evidence="3">dTDP-L-rhamnose 4-epimerase</fullName>
    </submittedName>
</protein>
<evidence type="ECO:0000313" key="3">
    <source>
        <dbReference type="EMBL" id="SFR99096.1"/>
    </source>
</evidence>
<dbReference type="EMBL" id="FOYZ01000014">
    <property type="protein sequence ID" value="SFR99096.1"/>
    <property type="molecule type" value="Genomic_DNA"/>
</dbReference>
<name>A0A1I6L6K1_9FIRM</name>
<dbReference type="RefSeq" id="WP_092562701.1">
    <property type="nucleotide sequence ID" value="NZ_FOYZ01000014.1"/>
</dbReference>